<evidence type="ECO:0000259" key="2">
    <source>
        <dbReference type="Pfam" id="PF16415"/>
    </source>
</evidence>
<dbReference type="GO" id="GO:0000288">
    <property type="term" value="P:nuclear-transcribed mRNA catabolic process, deadenylation-dependent decay"/>
    <property type="evidence" value="ECO:0007669"/>
    <property type="project" value="TreeGrafter"/>
</dbReference>
<protein>
    <recommendedName>
        <fullName evidence="5">CCR4-NOT transcription complex subunit 1 CAF1-binding domain-containing protein</fullName>
    </recommendedName>
</protein>
<feature type="domain" description="CCR4-NOT transcription complex subunit 1" evidence="1">
    <location>
        <begin position="425"/>
        <end position="558"/>
    </location>
</feature>
<dbReference type="Pfam" id="PF12842">
    <property type="entry name" value="DUF3819"/>
    <property type="match status" value="1"/>
</dbReference>
<dbReference type="PANTHER" id="PTHR13162:SF8">
    <property type="entry name" value="CCR4-NOT TRANSCRIPTION COMPLEX SUBUNIT 1"/>
    <property type="match status" value="1"/>
</dbReference>
<dbReference type="PANTHER" id="PTHR13162">
    <property type="entry name" value="CCR4-NOT TRANSCRIPTION COMPLEX"/>
    <property type="match status" value="1"/>
</dbReference>
<comment type="caution">
    <text evidence="3">The sequence shown here is derived from an EMBL/GenBank/DDBJ whole genome shotgun (WGS) entry which is preliminary data.</text>
</comment>
<feature type="domain" description="CCR4-NOT transcription complex subunit 1 CAF1-binding" evidence="2">
    <location>
        <begin position="41"/>
        <end position="251"/>
    </location>
</feature>
<dbReference type="STRING" id="34508.A0A4V6I8L3"/>
<dbReference type="Proteomes" id="UP000298663">
    <property type="component" value="Chromosome X"/>
</dbReference>
<gene>
    <name evidence="3" type="ORF">L596_005302</name>
</gene>
<name>A0A4V6I8L3_STECR</name>
<dbReference type="AlphaFoldDB" id="A0A4V6I8L3"/>
<dbReference type="OrthoDB" id="1933107at2759"/>
<evidence type="ECO:0000313" key="4">
    <source>
        <dbReference type="Proteomes" id="UP000298663"/>
    </source>
</evidence>
<dbReference type="EMBL" id="AZBU02000001">
    <property type="protein sequence ID" value="TMS38613.1"/>
    <property type="molecule type" value="Genomic_DNA"/>
</dbReference>
<dbReference type="Pfam" id="PF16415">
    <property type="entry name" value="CNOT1_CAF1_bind"/>
    <property type="match status" value="1"/>
</dbReference>
<reference evidence="3 4" key="1">
    <citation type="journal article" date="2015" name="Genome Biol.">
        <title>Comparative genomics of Steinernema reveals deeply conserved gene regulatory networks.</title>
        <authorList>
            <person name="Dillman A.R."/>
            <person name="Macchietto M."/>
            <person name="Porter C.F."/>
            <person name="Rogers A."/>
            <person name="Williams B."/>
            <person name="Antoshechkin I."/>
            <person name="Lee M.M."/>
            <person name="Goodwin Z."/>
            <person name="Lu X."/>
            <person name="Lewis E.E."/>
            <person name="Goodrich-Blair H."/>
            <person name="Stock S.P."/>
            <person name="Adams B.J."/>
            <person name="Sternberg P.W."/>
            <person name="Mortazavi A."/>
        </authorList>
    </citation>
    <scope>NUCLEOTIDE SEQUENCE [LARGE SCALE GENOMIC DNA]</scope>
    <source>
        <strain evidence="3 4">ALL</strain>
    </source>
</reference>
<dbReference type="GO" id="GO:0000932">
    <property type="term" value="C:P-body"/>
    <property type="evidence" value="ECO:0007669"/>
    <property type="project" value="TreeGrafter"/>
</dbReference>
<dbReference type="GO" id="GO:0017148">
    <property type="term" value="P:negative regulation of translation"/>
    <property type="evidence" value="ECO:0007669"/>
    <property type="project" value="InterPro"/>
</dbReference>
<dbReference type="InterPro" id="IPR032191">
    <property type="entry name" value="CNOT1_CAF1_bind"/>
</dbReference>
<dbReference type="InterPro" id="IPR024557">
    <property type="entry name" value="CNOT1_dom_4"/>
</dbReference>
<organism evidence="3 4">
    <name type="scientific">Steinernema carpocapsae</name>
    <name type="common">Entomopathogenic nematode</name>
    <dbReference type="NCBI Taxonomy" id="34508"/>
    <lineage>
        <taxon>Eukaryota</taxon>
        <taxon>Metazoa</taxon>
        <taxon>Ecdysozoa</taxon>
        <taxon>Nematoda</taxon>
        <taxon>Chromadorea</taxon>
        <taxon>Rhabditida</taxon>
        <taxon>Tylenchina</taxon>
        <taxon>Panagrolaimomorpha</taxon>
        <taxon>Strongyloidoidea</taxon>
        <taxon>Steinernematidae</taxon>
        <taxon>Steinernema</taxon>
    </lineage>
</organism>
<evidence type="ECO:0008006" key="5">
    <source>
        <dbReference type="Google" id="ProtNLM"/>
    </source>
</evidence>
<accession>A0A4V6I8L3</accession>
<dbReference type="EMBL" id="CM016762">
    <property type="protein sequence ID" value="TMS38613.1"/>
    <property type="molecule type" value="Genomic_DNA"/>
</dbReference>
<evidence type="ECO:0000313" key="3">
    <source>
        <dbReference type="EMBL" id="TMS38613.1"/>
    </source>
</evidence>
<sequence>MERDFNGHRRPPNRKLIDKAKLQNVKPKTKTSSDLDFVRPVAGILEALTPENLVETANELRALIDNNRSSEFLYWLAENFVKQAKKNNVQDVLFQLLSVLSYGHVFILVEDETMNSIEVSLSSEHGEESEALAYIHSKRIVLKNLGSFLGMLTISRNRPIVDTRLDLRELLIIATDRGGDHMMLLVPFVAKVLFSCKYSTLFNTKCAWVRQLLFMLVEMYCGEQLSNYVQFELEALFQHLQLSPERIENERLNACEPVVARYEQPRTRNILEIKEDKPYETVLRGGDGADEVQYSDSVADSCEFDSDLVSSSARSEIIAPSTIYSVETVPDSEYDEYGYEYPLMCTDVPSTSNSRTSEYSYGAHWQMTLGFELLDKQEWNFAPLSADSCRPCRVTYEGLDVSSVADITRYLYLEPLKVMNCSRNQLRYLVECAVVFAVRQVLIHIQRKVTKETFAKTDELLKKEFAGKGSPYEDVKAEALKMTRAISSSLAHESAAAVIWGLVERFLRKNLFDNKKTDDVVGGRLLVDGNSKVGICFVVKYICEKAVAEMEKSLTKQMYLQIMTSEPPIIPEELPSHHPSGKVPAPYEVFEERKLGFDEYDDFTDPIRDLPDTFIHLTDTPAFLKQLNSMIILIMSWQRDRRTQGQDATSLIEDINKIVRRLHSDLLTPREGPPCVPRSVIYYIIDHFLLVFKPDLSNVAQPFKEEEMVSVTAMRRLQTLFLDFCRGMIAQISGSEFVRLVTRIICSKIVDYKEQVDAFVWTIQKQLIHCGVLDRFLSKALLHKDKDKAANYMTFTCKFVLSMYATFEEKRARELVPKTITVFSENFQAIEATDASELTEAIEAMETTAATDAIDETEATEARYDTSEKSIIHNE</sequence>
<proteinExistence type="predicted"/>
<dbReference type="Gene3D" id="1.25.40.180">
    <property type="match status" value="1"/>
</dbReference>
<dbReference type="GO" id="GO:0030015">
    <property type="term" value="C:CCR4-NOT core complex"/>
    <property type="evidence" value="ECO:0007669"/>
    <property type="project" value="InterPro"/>
</dbReference>
<dbReference type="GO" id="GO:0060090">
    <property type="term" value="F:molecular adaptor activity"/>
    <property type="evidence" value="ECO:0007669"/>
    <property type="project" value="TreeGrafter"/>
</dbReference>
<dbReference type="InterPro" id="IPR040398">
    <property type="entry name" value="Not1"/>
</dbReference>
<reference evidence="3 4" key="2">
    <citation type="journal article" date="2019" name="G3 (Bethesda)">
        <title>Hybrid Assembly of the Genome of the Entomopathogenic Nematode Steinernema carpocapsae Identifies the X-Chromosome.</title>
        <authorList>
            <person name="Serra L."/>
            <person name="Macchietto M."/>
            <person name="Macias-Munoz A."/>
            <person name="McGill C.J."/>
            <person name="Rodriguez I.M."/>
            <person name="Rodriguez B."/>
            <person name="Murad R."/>
            <person name="Mortazavi A."/>
        </authorList>
    </citation>
    <scope>NUCLEOTIDE SEQUENCE [LARGE SCALE GENOMIC DNA]</scope>
    <source>
        <strain evidence="3 4">ALL</strain>
    </source>
</reference>
<keyword evidence="4" id="KW-1185">Reference proteome</keyword>
<evidence type="ECO:0000259" key="1">
    <source>
        <dbReference type="Pfam" id="PF12842"/>
    </source>
</evidence>